<dbReference type="GO" id="GO:0010499">
    <property type="term" value="P:proteasomal ubiquitin-independent protein catabolic process"/>
    <property type="evidence" value="ECO:0007669"/>
    <property type="project" value="TreeGrafter"/>
</dbReference>
<keyword evidence="13" id="KW-1185">Reference proteome</keyword>
<dbReference type="Pfam" id="PF23096">
    <property type="entry name" value="HEAT_PSME4"/>
    <property type="match status" value="1"/>
</dbReference>
<dbReference type="KEGG" id="clec:106671163"/>
<dbReference type="InterPro" id="IPR032430">
    <property type="entry name" value="Blm10_mid"/>
</dbReference>
<dbReference type="OMA" id="GCQHNEK"/>
<dbReference type="InterPro" id="IPR055455">
    <property type="entry name" value="HEAT_PSME4"/>
</dbReference>
<evidence type="ECO:0008006" key="14">
    <source>
        <dbReference type="Google" id="ProtNLM"/>
    </source>
</evidence>
<comment type="similarity">
    <text evidence="3">Belongs to the BLM10 family.</text>
</comment>
<feature type="domain" description="Proteasome activator complex subunit 4-like HEAT repeat-like" evidence="11">
    <location>
        <begin position="1207"/>
        <end position="1381"/>
    </location>
</feature>
<evidence type="ECO:0000313" key="13">
    <source>
        <dbReference type="Proteomes" id="UP000494040"/>
    </source>
</evidence>
<keyword evidence="6" id="KW-0227">DNA damage</keyword>
<evidence type="ECO:0000259" key="10">
    <source>
        <dbReference type="Pfam" id="PF16507"/>
    </source>
</evidence>
<dbReference type="SUPFAM" id="SSF48371">
    <property type="entry name" value="ARM repeat"/>
    <property type="match status" value="1"/>
</dbReference>
<dbReference type="GO" id="GO:0006281">
    <property type="term" value="P:DNA repair"/>
    <property type="evidence" value="ECO:0007669"/>
    <property type="project" value="UniProtKB-KW"/>
</dbReference>
<evidence type="ECO:0000256" key="1">
    <source>
        <dbReference type="ARBA" id="ARBA00004123"/>
    </source>
</evidence>
<dbReference type="RefSeq" id="XP_014257537.2">
    <property type="nucleotide sequence ID" value="XM_014402051.2"/>
</dbReference>
<dbReference type="GO" id="GO:0005634">
    <property type="term" value="C:nucleus"/>
    <property type="evidence" value="ECO:0007669"/>
    <property type="project" value="UniProtKB-SubCell"/>
</dbReference>
<evidence type="ECO:0000256" key="6">
    <source>
        <dbReference type="ARBA" id="ARBA00022763"/>
    </source>
</evidence>
<name>A0A8I6S7B2_CIMLE</name>
<evidence type="ECO:0000259" key="11">
    <source>
        <dbReference type="Pfam" id="PF23096"/>
    </source>
</evidence>
<dbReference type="PANTHER" id="PTHR32170:SF3">
    <property type="entry name" value="PROTEASOME ACTIVATOR COMPLEX SUBUNIT 4"/>
    <property type="match status" value="1"/>
</dbReference>
<dbReference type="PANTHER" id="PTHR32170">
    <property type="entry name" value="PROTEASOME ACTIVATOR COMPLEX SUBUNIT 4"/>
    <property type="match status" value="1"/>
</dbReference>
<comment type="subcellular location">
    <subcellularLocation>
        <location evidence="2">Cytoplasm</location>
    </subcellularLocation>
    <subcellularLocation>
        <location evidence="1">Nucleus</location>
    </subcellularLocation>
</comment>
<evidence type="ECO:0000256" key="8">
    <source>
        <dbReference type="ARBA" id="ARBA00023242"/>
    </source>
</evidence>
<dbReference type="GO" id="GO:0070628">
    <property type="term" value="F:proteasome binding"/>
    <property type="evidence" value="ECO:0007669"/>
    <property type="project" value="InterPro"/>
</dbReference>
<dbReference type="InterPro" id="IPR035309">
    <property type="entry name" value="PSME4"/>
</dbReference>
<dbReference type="InterPro" id="IPR016024">
    <property type="entry name" value="ARM-type_fold"/>
</dbReference>
<dbReference type="EnsemblMetazoa" id="XM_014402051.2">
    <property type="protein sequence ID" value="XP_014257537.2"/>
    <property type="gene ID" value="LOC106671163"/>
</dbReference>
<evidence type="ECO:0000259" key="9">
    <source>
        <dbReference type="Pfam" id="PF11919"/>
    </source>
</evidence>
<evidence type="ECO:0000256" key="2">
    <source>
        <dbReference type="ARBA" id="ARBA00004496"/>
    </source>
</evidence>
<dbReference type="Pfam" id="PF11919">
    <property type="entry name" value="PSME4_C"/>
    <property type="match status" value="1"/>
</dbReference>
<keyword evidence="5" id="KW-0677">Repeat</keyword>
<dbReference type="GeneID" id="106671163"/>
<organism evidence="12 13">
    <name type="scientific">Cimex lectularius</name>
    <name type="common">Bed bug</name>
    <name type="synonym">Acanthia lectularia</name>
    <dbReference type="NCBI Taxonomy" id="79782"/>
    <lineage>
        <taxon>Eukaryota</taxon>
        <taxon>Metazoa</taxon>
        <taxon>Ecdysozoa</taxon>
        <taxon>Arthropoda</taxon>
        <taxon>Hexapoda</taxon>
        <taxon>Insecta</taxon>
        <taxon>Pterygota</taxon>
        <taxon>Neoptera</taxon>
        <taxon>Paraneoptera</taxon>
        <taxon>Hemiptera</taxon>
        <taxon>Heteroptera</taxon>
        <taxon>Panheteroptera</taxon>
        <taxon>Cimicomorpha</taxon>
        <taxon>Cimicidae</taxon>
        <taxon>Cimex</taxon>
    </lineage>
</organism>
<accession>A0A8I6S7B2</accession>
<sequence>MPLECRKSSLGFQPQLENKFCVLLNTVCENDESSVKFLNRVKFYLGECLVTREIGPKLHFWLKRLRSFINIYRLRFSKEDHITFIKLIYNILDIIGLDEDILLTSLNVLLKLLKWKRLLSPKELTLDWKILDKLYTRNFIESNNKYKIRPNLMLKGKILTVISSSKPYFTAAATEEIFNYKKSKLYPLDPLNTDSFKNAAEYIRWFIPTITEYGNSPQHDKWLPHIMSIWESYKCYKLEESFMALLAHTGINHVGLINWEPYMGFIYSRILASFHFPVHFKETIKEKESGGVNLYTASLWIISTLGGGSNGQFYLTKLMQFVAPYCHSVNNGLWTKHLMQLYESLVQIFSNRLKRERRHNGDISWAVCTSNDNKLNDNDIDEFFNCLFRQPFIDSLGVSKSVQILAALKPNVVLPTLIQLYEDSINDICKPWKNIIALQNITAASSVFVNSNKLNYPNGITFIIPTLAKIIGNIRRNDMVHVLTSLLAIAEFLENLPIVDSSMFPFPEQLTTEEAIVNADTIQFEEIILQVVNIIFDMIDTSTYLPTRVDSHSVEFTTLDVHVLAVINSLMTNILPNLSEDIFNECLNKWKQFLLGGFKEIKVSGQYIAIITACFCQSRPKLVLPILLPPLCDCICSSVNQCGNIKEDESKEAVLYYLCVTSKILNCQSTDVLQYNHLIERILESVIHFDFRDGVLLTSELLSNVLQSLSSHKVIMDTAVSAYSTSILEQLPIKDWGLIRDLSDVKLIYCSPGPNEIKCVNNIIQNYIWPSVESLNRFIANDSQFSRDEIEKHLNIVKSLTTINAVLPAVDEPCSFETDSTEINHMSTFLLPKLDIKTPTGENMRTYLLNLMIRLHVKLSECDEDNTRAFEIIIEILSSILHQKVILKPKPCATFKNPLAKKLMSIPYIKTNVNYVLKLIQHEETYPLTKTICDSINTLLQLTLSHYPKVSCDARSSVHTMLKKHPKTIDLIIPFVENTLSATHSESAPEYKNILTLLCMIVNNKRVITTSDIWPYILKQEFPHQNITIGLFSQIMNLVSDDYSLRYWLQQIPDDLVTIAHSLCDSTVNPSNPNSTSVTDIEIGRKNEIENNTKLKKNYAALVEKLLQHNKLYWQFEKLRLIFLRKLSVLDISYSPSVLRLVLNTLLDSSADLRKEALICFNCSIKQFESTIKPEIEIQQFLEVDVNLSAWSLGEDSTTDLIRFKKDRNYDTKFLHKSHIGYISWPRTIFSPKRPYACNKILIEFFTPENIATFYRLFCCDPSSAILQCNILYFFKHLFRNAKPLIHLFLNEAKSFLTSNHEWDQFLLISTIEGAIMSMKYWEMEVQEDIFSMVMPLIKQSIEELSPTMDLWSSCFSRIFHNRDPNTMEKLYNYLSDWTLHDVTFSTVLQRKTHFLCQSMLSNHWKLAELNKHILTKVTPFLDNPYQSFREAIAKLLYIIFLPDVEFNNVHSTRSPHAAQFFNDVLLPRLKFLNSPKQNIDDEEYKKNKLLLKTVCCWLNMASLCQRIWPEAYQLVGILCQTRRNDLNSETSVLCTKSLNFLAKNVHTKSHFLKTFDYIYFVFTNDNLSSNAKISLLQFTQVFVFHNIPYLFSDNNRISKAPKLCPLLAWALLLIGVGISPAAFAKTNDMFSFFPTISIFPAVTSQPMSKVFLLPRVTSSDISDVIVNFLFDLDVDVKHATRAVLRDFLRCNMSDVQVLIDRFTQGCSKPVISNKKESISTIQGNILGLLAVIDASPYEIPDYIVNILETLSQHLMDPHPIPNWIATAVDNFRHTQPNKLLLIEKVPSDLLQLLSGSKLTYYS</sequence>
<evidence type="ECO:0000256" key="4">
    <source>
        <dbReference type="ARBA" id="ARBA00022490"/>
    </source>
</evidence>
<dbReference type="InterPro" id="IPR021843">
    <property type="entry name" value="PSME4_C"/>
</dbReference>
<feature type="domain" description="Proteasome activator complex subunit 4 C-terminal" evidence="9">
    <location>
        <begin position="1722"/>
        <end position="1776"/>
    </location>
</feature>
<dbReference type="Pfam" id="PF16507">
    <property type="entry name" value="HEAT_PSME4_mid"/>
    <property type="match status" value="1"/>
</dbReference>
<reference evidence="12" key="1">
    <citation type="submission" date="2022-01" db="UniProtKB">
        <authorList>
            <consortium name="EnsemblMetazoa"/>
        </authorList>
    </citation>
    <scope>IDENTIFICATION</scope>
</reference>
<dbReference type="OrthoDB" id="17907at2759"/>
<evidence type="ECO:0000256" key="5">
    <source>
        <dbReference type="ARBA" id="ARBA00022737"/>
    </source>
</evidence>
<feature type="domain" description="Proteasome activator Blm10 middle HEAT repeats region" evidence="10">
    <location>
        <begin position="315"/>
        <end position="801"/>
    </location>
</feature>
<evidence type="ECO:0000256" key="7">
    <source>
        <dbReference type="ARBA" id="ARBA00023204"/>
    </source>
</evidence>
<evidence type="ECO:0000313" key="12">
    <source>
        <dbReference type="EnsemblMetazoa" id="XP_014257537.2"/>
    </source>
</evidence>
<dbReference type="GO" id="GO:0016504">
    <property type="term" value="F:peptidase activator activity"/>
    <property type="evidence" value="ECO:0007669"/>
    <property type="project" value="InterPro"/>
</dbReference>
<keyword evidence="7" id="KW-0234">DNA repair</keyword>
<proteinExistence type="inferred from homology"/>
<evidence type="ECO:0000256" key="3">
    <source>
        <dbReference type="ARBA" id="ARBA00005739"/>
    </source>
</evidence>
<protein>
    <recommendedName>
        <fullName evidence="14">Proteasome activator Blm10 mid region domain-containing protein</fullName>
    </recommendedName>
</protein>
<dbReference type="GO" id="GO:0005829">
    <property type="term" value="C:cytosol"/>
    <property type="evidence" value="ECO:0007669"/>
    <property type="project" value="TreeGrafter"/>
</dbReference>
<dbReference type="Proteomes" id="UP000494040">
    <property type="component" value="Unassembled WGS sequence"/>
</dbReference>
<keyword evidence="8" id="KW-0539">Nucleus</keyword>
<keyword evidence="4" id="KW-0963">Cytoplasm</keyword>